<gene>
    <name evidence="1" type="ORF">CFP75_16620</name>
</gene>
<comment type="caution">
    <text evidence="1">The sequence shown here is derived from an EMBL/GenBank/DDBJ whole genome shotgun (WGS) entry which is preliminary data.</text>
</comment>
<organism evidence="1 2">
    <name type="scientific">Amycolatopsis alba DSM 44262</name>
    <dbReference type="NCBI Taxonomy" id="1125972"/>
    <lineage>
        <taxon>Bacteria</taxon>
        <taxon>Bacillati</taxon>
        <taxon>Actinomycetota</taxon>
        <taxon>Actinomycetes</taxon>
        <taxon>Pseudonocardiales</taxon>
        <taxon>Pseudonocardiaceae</taxon>
        <taxon>Amycolatopsis</taxon>
    </lineage>
</organism>
<dbReference type="Proteomes" id="UP000215563">
    <property type="component" value="Unassembled WGS sequence"/>
</dbReference>
<dbReference type="EMBL" id="NMQU01000041">
    <property type="protein sequence ID" value="OXM50506.1"/>
    <property type="molecule type" value="Genomic_DNA"/>
</dbReference>
<dbReference type="AlphaFoldDB" id="A0A229RV36"/>
<evidence type="ECO:0000313" key="2">
    <source>
        <dbReference type="Proteomes" id="UP000215563"/>
    </source>
</evidence>
<evidence type="ECO:0000313" key="1">
    <source>
        <dbReference type="EMBL" id="OXM50506.1"/>
    </source>
</evidence>
<accession>A0A229RV36</accession>
<reference evidence="1 2" key="1">
    <citation type="submission" date="2017-07" db="EMBL/GenBank/DDBJ databases">
        <title>Amycolatopsis alba DSM 44262 Genome sequencing and assembly.</title>
        <authorList>
            <person name="Kaur N."/>
            <person name="Mayilraj S."/>
        </authorList>
    </citation>
    <scope>NUCLEOTIDE SEQUENCE [LARGE SCALE GENOMIC DNA]</scope>
    <source>
        <strain evidence="1 2">DSM 44262</strain>
    </source>
</reference>
<name>A0A229RV36_AMYAL</name>
<keyword evidence="2" id="KW-1185">Reference proteome</keyword>
<proteinExistence type="predicted"/>
<sequence length="210" mass="22768">MKTVLDTIDPREALTILGPSKAKIRGGDASAKTSANWPEPMLRARADVLAKSKVDSGGLRPAWLRYSGNFYRNVGDALGDAAGHGRLLLLSGGYGILRADEPISCYDRKLRLGDWPPGVLEDTVIEEARRIGATNVVTFVSASADYAKLVRRIPWGSTEIGGVLVTIDFHGGGAQVEVPRRLAQAFGAWWRRSPSDYPPGMVAEVLGRRR</sequence>
<dbReference type="OrthoDB" id="2866199at2"/>
<protein>
    <submittedName>
        <fullName evidence="1">Uncharacterized protein</fullName>
    </submittedName>
</protein>
<dbReference type="RefSeq" id="WP_020636503.1">
    <property type="nucleotide sequence ID" value="NZ_KB913032.1"/>
</dbReference>